<protein>
    <submittedName>
        <fullName evidence="8">Uncharacterized protein</fullName>
    </submittedName>
</protein>
<dbReference type="STRING" id="231916.A0A409Y294"/>
<name>A0A409Y294_9AGAR</name>
<dbReference type="Pfam" id="PF00400">
    <property type="entry name" value="WD40"/>
    <property type="match status" value="2"/>
</dbReference>
<keyword evidence="5" id="KW-0804">Transcription</keyword>
<comment type="caution">
    <text evidence="8">The sequence shown here is derived from an EMBL/GenBank/DDBJ whole genome shotgun (WGS) entry which is preliminary data.</text>
</comment>
<dbReference type="PANTHER" id="PTHR10253">
    <property type="entry name" value="POLYCOMB PROTEIN"/>
    <property type="match status" value="1"/>
</dbReference>
<dbReference type="InterPro" id="IPR051243">
    <property type="entry name" value="PcG_WD-repeat"/>
</dbReference>
<dbReference type="Gene3D" id="2.130.10.10">
    <property type="entry name" value="YVTN repeat-like/Quinoprotein amine dehydrogenase"/>
    <property type="match status" value="1"/>
</dbReference>
<dbReference type="EMBL" id="NHYE01001295">
    <property type="protein sequence ID" value="PPQ97071.1"/>
    <property type="molecule type" value="Genomic_DNA"/>
</dbReference>
<dbReference type="SMART" id="SM00320">
    <property type="entry name" value="WD40"/>
    <property type="match status" value="2"/>
</dbReference>
<evidence type="ECO:0000256" key="5">
    <source>
        <dbReference type="ARBA" id="ARBA00023163"/>
    </source>
</evidence>
<evidence type="ECO:0000256" key="7">
    <source>
        <dbReference type="SAM" id="MobiDB-lite"/>
    </source>
</evidence>
<dbReference type="OrthoDB" id="7318948at2759"/>
<evidence type="ECO:0000313" key="8">
    <source>
        <dbReference type="EMBL" id="PPQ97071.1"/>
    </source>
</evidence>
<dbReference type="InterPro" id="IPR001680">
    <property type="entry name" value="WD40_rpt"/>
</dbReference>
<evidence type="ECO:0000256" key="1">
    <source>
        <dbReference type="ARBA" id="ARBA00008075"/>
    </source>
</evidence>
<dbReference type="AlphaFoldDB" id="A0A409Y294"/>
<keyword evidence="4" id="KW-0805">Transcription regulation</keyword>
<keyword evidence="9" id="KW-1185">Reference proteome</keyword>
<dbReference type="InParanoid" id="A0A409Y294"/>
<evidence type="ECO:0000313" key="9">
    <source>
        <dbReference type="Proteomes" id="UP000284706"/>
    </source>
</evidence>
<organism evidence="8 9">
    <name type="scientific">Gymnopilus dilepis</name>
    <dbReference type="NCBI Taxonomy" id="231916"/>
    <lineage>
        <taxon>Eukaryota</taxon>
        <taxon>Fungi</taxon>
        <taxon>Dikarya</taxon>
        <taxon>Basidiomycota</taxon>
        <taxon>Agaricomycotina</taxon>
        <taxon>Agaricomycetes</taxon>
        <taxon>Agaricomycetidae</taxon>
        <taxon>Agaricales</taxon>
        <taxon>Agaricineae</taxon>
        <taxon>Hymenogastraceae</taxon>
        <taxon>Gymnopilus</taxon>
    </lineage>
</organism>
<feature type="region of interest" description="Disordered" evidence="7">
    <location>
        <begin position="204"/>
        <end position="246"/>
    </location>
</feature>
<keyword evidence="3" id="KW-0677">Repeat</keyword>
<feature type="repeat" description="WD" evidence="6">
    <location>
        <begin position="165"/>
        <end position="200"/>
    </location>
</feature>
<dbReference type="InterPro" id="IPR015943">
    <property type="entry name" value="WD40/YVTN_repeat-like_dom_sf"/>
</dbReference>
<gene>
    <name evidence="8" type="ORF">CVT26_001253</name>
</gene>
<evidence type="ECO:0000256" key="3">
    <source>
        <dbReference type="ARBA" id="ARBA00022737"/>
    </source>
</evidence>
<evidence type="ECO:0000256" key="6">
    <source>
        <dbReference type="PROSITE-ProRule" id="PRU00221"/>
    </source>
</evidence>
<dbReference type="SUPFAM" id="SSF50978">
    <property type="entry name" value="WD40 repeat-like"/>
    <property type="match status" value="1"/>
</dbReference>
<comment type="similarity">
    <text evidence="1">Belongs to the WD repeat ESC family.</text>
</comment>
<dbReference type="PROSITE" id="PS50082">
    <property type="entry name" value="WD_REPEATS_2"/>
    <property type="match status" value="2"/>
</dbReference>
<evidence type="ECO:0000256" key="4">
    <source>
        <dbReference type="ARBA" id="ARBA00023015"/>
    </source>
</evidence>
<reference evidence="8 9" key="1">
    <citation type="journal article" date="2018" name="Evol. Lett.">
        <title>Horizontal gene cluster transfer increased hallucinogenic mushroom diversity.</title>
        <authorList>
            <person name="Reynolds H.T."/>
            <person name="Vijayakumar V."/>
            <person name="Gluck-Thaler E."/>
            <person name="Korotkin H.B."/>
            <person name="Matheny P.B."/>
            <person name="Slot J.C."/>
        </authorList>
    </citation>
    <scope>NUCLEOTIDE SEQUENCE [LARGE SCALE GENOMIC DNA]</scope>
    <source>
        <strain evidence="8 9">SRW20</strain>
    </source>
</reference>
<dbReference type="InterPro" id="IPR036322">
    <property type="entry name" value="WD40_repeat_dom_sf"/>
</dbReference>
<feature type="repeat" description="WD" evidence="6">
    <location>
        <begin position="263"/>
        <end position="294"/>
    </location>
</feature>
<keyword evidence="2 6" id="KW-0853">WD repeat</keyword>
<dbReference type="Proteomes" id="UP000284706">
    <property type="component" value="Unassembled WGS sequence"/>
</dbReference>
<sequence length="563" mass="62791">MEEEVDPNVYQQDEDEYKAWFKDETTPPPFQLFRRISSKEDAPVTFQSVAIFPWGESSLGEPSNNTSSDVKEDWLKLVSDFWDAVAVGSEYGLYVFFTFKKSAPLWVQLPEARLTLDEQKLLKTDKMCVAWAMPSHHPWRPCIIFSRGSLLYVYDVVGKGLAGAIRGHGGAITSISVHPKDPNLFCTTSRDFTTRIYDLDLSISEPSHPPGKKPNLKEVPNPHWPPGKKPSLAGAPHGLHLHPSESEGRGRGRCVIVLLGGRSGGHQAAVLGSAFHFTYPVIATCGLDRTVKIWPVWLKSSVPKDQIKREDKPLFSSSMLHRARILSVSWLQDDLLMTHSAPAIMRNSPDSKTDKRTYTGPGELVIWRWLGVDRFFPPEFERHSDIQSLRGCSSDYQESSSFKLISIHSFPDVPSQYIVPQLSIFQAPWHDTLVLYAYPDGNAVFLLNAAHMKPRERPALPEEAKKLLDGPPDTTGAALADATGRMHLTGEEGVGDEEQEEEERIILRRPEVAVPKIDARQIGLDDADIDAGRTLMACAMGMGGRVVVGVGSKATLWVWRYDD</sequence>
<evidence type="ECO:0000256" key="2">
    <source>
        <dbReference type="ARBA" id="ARBA00022574"/>
    </source>
</evidence>
<accession>A0A409Y294</accession>
<proteinExistence type="inferred from homology"/>